<dbReference type="GO" id="GO:0003910">
    <property type="term" value="F:DNA ligase (ATP) activity"/>
    <property type="evidence" value="ECO:0007669"/>
    <property type="project" value="UniProtKB-EC"/>
</dbReference>
<dbReference type="AlphaFoldDB" id="A0A6N4VFB4"/>
<dbReference type="InterPro" id="IPR050191">
    <property type="entry name" value="ATP-dep_DNA_ligase"/>
</dbReference>
<dbReference type="SUPFAM" id="SSF56091">
    <property type="entry name" value="DNA ligase/mRNA capping enzyme, catalytic domain"/>
    <property type="match status" value="1"/>
</dbReference>
<organism evidence="6 7">
    <name type="scientific">Mycolicibacterium poriferae</name>
    <dbReference type="NCBI Taxonomy" id="39694"/>
    <lineage>
        <taxon>Bacteria</taxon>
        <taxon>Bacillati</taxon>
        <taxon>Actinomycetota</taxon>
        <taxon>Actinomycetes</taxon>
        <taxon>Mycobacteriales</taxon>
        <taxon>Mycobacteriaceae</taxon>
        <taxon>Mycolicibacterium</taxon>
    </lineage>
</organism>
<keyword evidence="6" id="KW-0614">Plasmid</keyword>
<dbReference type="PANTHER" id="PTHR45674">
    <property type="entry name" value="DNA LIGASE 1/3 FAMILY MEMBER"/>
    <property type="match status" value="1"/>
</dbReference>
<dbReference type="Pfam" id="PF01068">
    <property type="entry name" value="DNA_ligase_A_M"/>
    <property type="match status" value="1"/>
</dbReference>
<dbReference type="Gene3D" id="3.30.1490.70">
    <property type="match status" value="1"/>
</dbReference>
<dbReference type="GO" id="GO:0005524">
    <property type="term" value="F:ATP binding"/>
    <property type="evidence" value="ECO:0007669"/>
    <property type="project" value="InterPro"/>
</dbReference>
<gene>
    <name evidence="6" type="ORF">MPOR_55080</name>
</gene>
<sequence length="328" mass="35737">MTRASLFPDRLAAPAPMLATLGQAPHGGQFAVEVKFDGQRGMLTVDPRVRVTSRNGADITETFPELSAVAAAVGGRRMILDGEIVAVDEHGRPSFRRLQRRWPQQRRPSGHLVREVPTRFLAFDVVNIDGEDITHWPYRERRELMDTLMVVKRSSALTVPRHWTDVAPADMLAICADQHHEGIVCKRLDSPYRSGRSRDWIKCPVRATTEAVIVGAFAGRRGEVGALILAAHNDAGHLVLLGQVGTGFSGAERRRLATLLAGTEVPAPPVAEGASMSGVQWFNPRYVGEVAYREYHAGKGLRHASWKGLRTAPVSGVCLPRDAGAAPG</sequence>
<dbReference type="SUPFAM" id="SSF50249">
    <property type="entry name" value="Nucleic acid-binding proteins"/>
    <property type="match status" value="1"/>
</dbReference>
<dbReference type="PROSITE" id="PS50160">
    <property type="entry name" value="DNA_LIGASE_A3"/>
    <property type="match status" value="1"/>
</dbReference>
<evidence type="ECO:0000313" key="7">
    <source>
        <dbReference type="Proteomes" id="UP000466785"/>
    </source>
</evidence>
<evidence type="ECO:0000256" key="4">
    <source>
        <dbReference type="ARBA" id="ARBA00034003"/>
    </source>
</evidence>
<dbReference type="PANTHER" id="PTHR45674:SF4">
    <property type="entry name" value="DNA LIGASE 1"/>
    <property type="match status" value="1"/>
</dbReference>
<evidence type="ECO:0000256" key="2">
    <source>
        <dbReference type="ARBA" id="ARBA00012727"/>
    </source>
</evidence>
<reference evidence="6 7" key="1">
    <citation type="journal article" date="2019" name="Emerg. Microbes Infect.">
        <title>Comprehensive subspecies identification of 175 nontuberculous mycobacteria species based on 7547 genomic profiles.</title>
        <authorList>
            <person name="Matsumoto Y."/>
            <person name="Kinjo T."/>
            <person name="Motooka D."/>
            <person name="Nabeya D."/>
            <person name="Jung N."/>
            <person name="Uechi K."/>
            <person name="Horii T."/>
            <person name="Iida T."/>
            <person name="Fujita J."/>
            <person name="Nakamura S."/>
        </authorList>
    </citation>
    <scope>NUCLEOTIDE SEQUENCE [LARGE SCALE GENOMIC DNA]</scope>
    <source>
        <strain evidence="6 7">JCM 12603</strain>
        <plasmid evidence="7">pjcm12603 dna</plasmid>
    </source>
</reference>
<dbReference type="EMBL" id="AP022571">
    <property type="protein sequence ID" value="BBX54482.1"/>
    <property type="molecule type" value="Genomic_DNA"/>
</dbReference>
<dbReference type="Gene3D" id="2.40.50.140">
    <property type="entry name" value="Nucleic acid-binding proteins"/>
    <property type="match status" value="1"/>
</dbReference>
<evidence type="ECO:0000256" key="3">
    <source>
        <dbReference type="ARBA" id="ARBA00022598"/>
    </source>
</evidence>
<dbReference type="Proteomes" id="UP000466785">
    <property type="component" value="Plasmid pJCM12603"/>
</dbReference>
<dbReference type="InterPro" id="IPR014146">
    <property type="entry name" value="LigD_ligase_dom"/>
</dbReference>
<dbReference type="RefSeq" id="WP_163681002.1">
    <property type="nucleotide sequence ID" value="NZ_AP022571.1"/>
</dbReference>
<geneLocation type="plasmid" evidence="7">
    <name>pjcm12603 dna</name>
</geneLocation>
<dbReference type="GO" id="GO:0006281">
    <property type="term" value="P:DNA repair"/>
    <property type="evidence" value="ECO:0007669"/>
    <property type="project" value="InterPro"/>
</dbReference>
<feature type="domain" description="ATP-dependent DNA ligase family profile" evidence="5">
    <location>
        <begin position="111"/>
        <end position="233"/>
    </location>
</feature>
<dbReference type="EC" id="6.5.1.1" evidence="2"/>
<evidence type="ECO:0000256" key="1">
    <source>
        <dbReference type="ARBA" id="ARBA00007572"/>
    </source>
</evidence>
<keyword evidence="3" id="KW-0436">Ligase</keyword>
<evidence type="ECO:0000259" key="5">
    <source>
        <dbReference type="PROSITE" id="PS50160"/>
    </source>
</evidence>
<dbReference type="CDD" id="cd07906">
    <property type="entry name" value="Adenylation_DNA_ligase_LigD_LigC"/>
    <property type="match status" value="1"/>
</dbReference>
<proteinExistence type="inferred from homology"/>
<dbReference type="InterPro" id="IPR012309">
    <property type="entry name" value="DNA_ligase_ATP-dep_C"/>
</dbReference>
<dbReference type="InterPro" id="IPR012340">
    <property type="entry name" value="NA-bd_OB-fold"/>
</dbReference>
<keyword evidence="7" id="KW-1185">Reference proteome</keyword>
<dbReference type="InterPro" id="IPR012310">
    <property type="entry name" value="DNA_ligase_ATP-dep_cent"/>
</dbReference>
<protein>
    <recommendedName>
        <fullName evidence="2">DNA ligase (ATP)</fullName>
        <ecNumber evidence="2">6.5.1.1</ecNumber>
    </recommendedName>
</protein>
<dbReference type="GO" id="GO:0006310">
    <property type="term" value="P:DNA recombination"/>
    <property type="evidence" value="ECO:0007669"/>
    <property type="project" value="InterPro"/>
</dbReference>
<dbReference type="KEGG" id="mpof:MPOR_55080"/>
<accession>A0A6N4VFB4</accession>
<dbReference type="Pfam" id="PF04679">
    <property type="entry name" value="DNA_ligase_A_C"/>
    <property type="match status" value="1"/>
</dbReference>
<dbReference type="PROSITE" id="PS00697">
    <property type="entry name" value="DNA_LIGASE_A1"/>
    <property type="match status" value="1"/>
</dbReference>
<evidence type="ECO:0000313" key="6">
    <source>
        <dbReference type="EMBL" id="BBX54482.1"/>
    </source>
</evidence>
<dbReference type="Gene3D" id="3.30.470.30">
    <property type="entry name" value="DNA ligase/mRNA capping enzyme"/>
    <property type="match status" value="1"/>
</dbReference>
<comment type="catalytic activity">
    <reaction evidence="4">
        <text>ATP + (deoxyribonucleotide)n-3'-hydroxyl + 5'-phospho-(deoxyribonucleotide)m = (deoxyribonucleotide)n+m + AMP + diphosphate.</text>
        <dbReference type="EC" id="6.5.1.1"/>
    </reaction>
</comment>
<dbReference type="CDD" id="cd07971">
    <property type="entry name" value="OBF_DNA_ligase_LigD"/>
    <property type="match status" value="1"/>
</dbReference>
<name>A0A6N4VFB4_9MYCO</name>
<dbReference type="NCBIfam" id="TIGR02779">
    <property type="entry name" value="NHEJ_ligase_lig"/>
    <property type="match status" value="1"/>
</dbReference>
<dbReference type="InterPro" id="IPR016059">
    <property type="entry name" value="DNA_ligase_ATP-dep_CS"/>
</dbReference>
<comment type="similarity">
    <text evidence="1">Belongs to the ATP-dependent DNA ligase family.</text>
</comment>